<dbReference type="Proteomes" id="UP000887540">
    <property type="component" value="Unplaced"/>
</dbReference>
<dbReference type="CDD" id="cd00105">
    <property type="entry name" value="KH-I"/>
    <property type="match status" value="1"/>
</dbReference>
<dbReference type="AlphaFoldDB" id="A0A914C2C5"/>
<dbReference type="InterPro" id="IPR004088">
    <property type="entry name" value="KH_dom_type_1"/>
</dbReference>
<accession>A0A914C2C5</accession>
<keyword evidence="1" id="KW-0677">Repeat</keyword>
<dbReference type="GO" id="GO:0003723">
    <property type="term" value="F:RNA binding"/>
    <property type="evidence" value="ECO:0007669"/>
    <property type="project" value="UniProtKB-UniRule"/>
</dbReference>
<dbReference type="PROSITE" id="PS50084">
    <property type="entry name" value="KH_TYPE_1"/>
    <property type="match status" value="3"/>
</dbReference>
<dbReference type="SMART" id="SM00322">
    <property type="entry name" value="KH"/>
    <property type="match status" value="3"/>
</dbReference>
<protein>
    <submittedName>
        <fullName evidence="5">K Homology domain-containing protein</fullName>
    </submittedName>
</protein>
<dbReference type="InterPro" id="IPR004087">
    <property type="entry name" value="KH_dom"/>
</dbReference>
<evidence type="ECO:0000313" key="4">
    <source>
        <dbReference type="Proteomes" id="UP000887540"/>
    </source>
</evidence>
<proteinExistence type="predicted"/>
<feature type="domain" description="K Homology" evidence="3">
    <location>
        <begin position="10"/>
        <end position="79"/>
    </location>
</feature>
<keyword evidence="4" id="KW-1185">Reference proteome</keyword>
<dbReference type="Gene3D" id="3.30.1370.10">
    <property type="entry name" value="K Homology domain, type 1"/>
    <property type="match status" value="3"/>
</dbReference>
<feature type="domain" description="K Homology" evidence="3">
    <location>
        <begin position="186"/>
        <end position="257"/>
    </location>
</feature>
<dbReference type="SUPFAM" id="SSF54791">
    <property type="entry name" value="Eukaryotic type KH-domain (KH-domain type I)"/>
    <property type="match status" value="3"/>
</dbReference>
<name>A0A914C2C5_9BILA</name>
<dbReference type="WBParaSite" id="ACRNAN_Path_1578.g6132.t1">
    <property type="protein sequence ID" value="ACRNAN_Path_1578.g6132.t1"/>
    <property type="gene ID" value="ACRNAN_Path_1578.g6132"/>
</dbReference>
<dbReference type="PANTHER" id="PTHR10288">
    <property type="entry name" value="KH DOMAIN CONTAINING RNA BINDING PROTEIN"/>
    <property type="match status" value="1"/>
</dbReference>
<organism evidence="4 5">
    <name type="scientific">Acrobeloides nanus</name>
    <dbReference type="NCBI Taxonomy" id="290746"/>
    <lineage>
        <taxon>Eukaryota</taxon>
        <taxon>Metazoa</taxon>
        <taxon>Ecdysozoa</taxon>
        <taxon>Nematoda</taxon>
        <taxon>Chromadorea</taxon>
        <taxon>Rhabditida</taxon>
        <taxon>Tylenchina</taxon>
        <taxon>Cephalobomorpha</taxon>
        <taxon>Cephaloboidea</taxon>
        <taxon>Cephalobidae</taxon>
        <taxon>Acrobeloides</taxon>
    </lineage>
</organism>
<evidence type="ECO:0000259" key="3">
    <source>
        <dbReference type="SMART" id="SM00322"/>
    </source>
</evidence>
<reference evidence="5" key="1">
    <citation type="submission" date="2022-11" db="UniProtKB">
        <authorList>
            <consortium name="WormBaseParasite"/>
        </authorList>
    </citation>
    <scope>IDENTIFICATION</scope>
</reference>
<feature type="domain" description="K Homology" evidence="3">
    <location>
        <begin position="96"/>
        <end position="168"/>
    </location>
</feature>
<keyword evidence="2" id="KW-0694">RNA-binding</keyword>
<evidence type="ECO:0000256" key="1">
    <source>
        <dbReference type="ARBA" id="ARBA00022737"/>
    </source>
</evidence>
<dbReference type="Pfam" id="PF00013">
    <property type="entry name" value="KH_1"/>
    <property type="match status" value="3"/>
</dbReference>
<sequence>MKPEVGQIDIVIQETFFIHENFVGLIIGRYGGNIRDIQGQSGCRLNFTDETNQGHRICLLQGAKFQIEHAKRLITELIRKRRDVQNQPMNNNSEEGEKILHILIPAARCRMVIGKGGEKIREMSTHFDVHMHLIQDNNDDRAHDKFLEIRGKSEKVDKAHNYVQENFVDGSGLFRLPNKDLSGSENKLTRKVTIQPRFMKFMIGKNGSVIKDIQLKSGATVAVNHEGEDPNSEHFAIVEGTEGQVENAIKMIKDKMSPRVHQTQSYFHRVRRDKALQLIANRSYLLNQIRIRSKTKISYRDDQVSGDYVFEIHGRHSQIQNAIYLMEQDLGSKTNPLSHSMHYPLVMNMAAPIPLYHGNARVLGDPAIESRGNFCYSAPGTAGTALHGLATGNLQHNGYGDAPVYNQVI</sequence>
<evidence type="ECO:0000313" key="5">
    <source>
        <dbReference type="WBParaSite" id="ACRNAN_Path_1578.g6132.t1"/>
    </source>
</evidence>
<dbReference type="InterPro" id="IPR036612">
    <property type="entry name" value="KH_dom_type_1_sf"/>
</dbReference>
<evidence type="ECO:0000256" key="2">
    <source>
        <dbReference type="PROSITE-ProRule" id="PRU00117"/>
    </source>
</evidence>